<dbReference type="PANTHER" id="PTHR43479">
    <property type="entry name" value="ACREF/ENVCD OPERON REPRESSOR-RELATED"/>
    <property type="match status" value="1"/>
</dbReference>
<dbReference type="InterPro" id="IPR023772">
    <property type="entry name" value="DNA-bd_HTH_TetR-type_CS"/>
</dbReference>
<dbReference type="PROSITE" id="PS01081">
    <property type="entry name" value="HTH_TETR_1"/>
    <property type="match status" value="1"/>
</dbReference>
<gene>
    <name evidence="4" type="ORF">C4520_12505</name>
</gene>
<dbReference type="AlphaFoldDB" id="A0A3A4NFD1"/>
<protein>
    <submittedName>
        <fullName evidence="4">TetR/AcrR family transcriptional regulator</fullName>
    </submittedName>
</protein>
<sequence length="203" mass="22504">MARTHAAEIAREVTKRELLGAALEVFVAKGYPAATISDIVRAAGVTQGTFYLYFQNKKDIFAVLLQEYRKLVISGLFNVDLDSVRTKEDWIALANRIGSFLLDHIKTHGDYMRLFIAETTTIGSSFLNEADVFSGAITDEIGRLLRHGLKMNLLRDIDVKSVSLSCLGALKEAVRQSCFGNVPSTADEIIPRIIRSQAELLLK</sequence>
<dbReference type="InterPro" id="IPR050624">
    <property type="entry name" value="HTH-type_Tx_Regulator"/>
</dbReference>
<dbReference type="EMBL" id="QZKU01000086">
    <property type="protein sequence ID" value="RJP19693.1"/>
    <property type="molecule type" value="Genomic_DNA"/>
</dbReference>
<dbReference type="SUPFAM" id="SSF46689">
    <property type="entry name" value="Homeodomain-like"/>
    <property type="match status" value="1"/>
</dbReference>
<accession>A0A3A4NFD1</accession>
<dbReference type="PRINTS" id="PR00455">
    <property type="entry name" value="HTHTETR"/>
</dbReference>
<dbReference type="GO" id="GO:0003677">
    <property type="term" value="F:DNA binding"/>
    <property type="evidence" value="ECO:0007669"/>
    <property type="project" value="UniProtKB-UniRule"/>
</dbReference>
<proteinExistence type="predicted"/>
<dbReference type="Pfam" id="PF00440">
    <property type="entry name" value="TetR_N"/>
    <property type="match status" value="1"/>
</dbReference>
<feature type="DNA-binding region" description="H-T-H motif" evidence="2">
    <location>
        <begin position="35"/>
        <end position="54"/>
    </location>
</feature>
<evidence type="ECO:0000256" key="1">
    <source>
        <dbReference type="ARBA" id="ARBA00023125"/>
    </source>
</evidence>
<evidence type="ECO:0000259" key="3">
    <source>
        <dbReference type="PROSITE" id="PS50977"/>
    </source>
</evidence>
<name>A0A3A4NFD1_ABYX5</name>
<comment type="caution">
    <text evidence="4">The sequence shown here is derived from an EMBL/GenBank/DDBJ whole genome shotgun (WGS) entry which is preliminary data.</text>
</comment>
<keyword evidence="1 2" id="KW-0238">DNA-binding</keyword>
<dbReference type="InterPro" id="IPR009057">
    <property type="entry name" value="Homeodomain-like_sf"/>
</dbReference>
<evidence type="ECO:0000256" key="2">
    <source>
        <dbReference type="PROSITE-ProRule" id="PRU00335"/>
    </source>
</evidence>
<dbReference type="PANTHER" id="PTHR43479:SF11">
    <property type="entry name" value="ACREF_ENVCD OPERON REPRESSOR-RELATED"/>
    <property type="match status" value="1"/>
</dbReference>
<reference evidence="4 5" key="1">
    <citation type="journal article" date="2017" name="ISME J.">
        <title>Energy and carbon metabolisms in a deep terrestrial subsurface fluid microbial community.</title>
        <authorList>
            <person name="Momper L."/>
            <person name="Jungbluth S.P."/>
            <person name="Lee M.D."/>
            <person name="Amend J.P."/>
        </authorList>
    </citation>
    <scope>NUCLEOTIDE SEQUENCE [LARGE SCALE GENOMIC DNA]</scope>
    <source>
        <strain evidence="4">SURF_5</strain>
    </source>
</reference>
<dbReference type="PROSITE" id="PS50977">
    <property type="entry name" value="HTH_TETR_2"/>
    <property type="match status" value="1"/>
</dbReference>
<organism evidence="4 5">
    <name type="scientific">Abyssobacteria bacterium (strain SURF_5)</name>
    <dbReference type="NCBI Taxonomy" id="2093360"/>
    <lineage>
        <taxon>Bacteria</taxon>
        <taxon>Pseudomonadati</taxon>
        <taxon>Candidatus Hydrogenedentota</taxon>
        <taxon>Candidatus Abyssobacteria</taxon>
    </lineage>
</organism>
<dbReference type="Gene3D" id="1.10.357.10">
    <property type="entry name" value="Tetracycline Repressor, domain 2"/>
    <property type="match status" value="1"/>
</dbReference>
<evidence type="ECO:0000313" key="4">
    <source>
        <dbReference type="EMBL" id="RJP19693.1"/>
    </source>
</evidence>
<feature type="domain" description="HTH tetR-type" evidence="3">
    <location>
        <begin position="12"/>
        <end position="72"/>
    </location>
</feature>
<evidence type="ECO:0000313" key="5">
    <source>
        <dbReference type="Proteomes" id="UP000265882"/>
    </source>
</evidence>
<dbReference type="InterPro" id="IPR001647">
    <property type="entry name" value="HTH_TetR"/>
</dbReference>
<dbReference type="Proteomes" id="UP000265882">
    <property type="component" value="Unassembled WGS sequence"/>
</dbReference>